<dbReference type="InterPro" id="IPR006094">
    <property type="entry name" value="Oxid_FAD_bind_N"/>
</dbReference>
<keyword evidence="11" id="KW-1185">Reference proteome</keyword>
<comment type="cofactor">
    <cofactor evidence="1">
        <name>FAD</name>
        <dbReference type="ChEBI" id="CHEBI:57692"/>
    </cofactor>
</comment>
<dbReference type="InterPro" id="IPR017900">
    <property type="entry name" value="4Fe4S_Fe_S_CS"/>
</dbReference>
<dbReference type="SUPFAM" id="SSF46548">
    <property type="entry name" value="alpha-helical ferredoxin"/>
    <property type="match status" value="1"/>
</dbReference>
<sequence length="992" mass="103639">MVFPRDAEEVAAALALCRAEGMPLTARGAGTSIAGNAVGSGVVLDFTRHMGRLKSLDPEARTATVEPGIVLDTLQRLAAPYGLRFGPDPSTHSRCTIGGMIGNNACGSRALAYGRTADNVLALDVLTGGGERLSTGRAADRFSPGRGADGFSTGRDAHGFPAGRGADRPSTGRGAHGFPAEHGAGGLFTGRDADGTGLGVDGSPTLIGLQRVVRNNLAVIRTELGRFRRQISGYSLEHLLPERGFDVAKAMVGTEGTWGVVLGAEVLLVEAPARTVLVVLGYRDMATAADAVPALLPHRPVAIEGIDARIVDVVRTRRGAGRVPPLPAGAGWLMVELGGDSEAELRSAAVALTADSAADDSLVITNPAHAAAIWRIREDGAGLSARSAAGAPAHAGWEDAAVPPERLGAYLREFEALMIGHGLTGVPYGHFGDGCLHIRIDFPFDRADGAKVFRDFVFDTARLVASYGGSMSGEHGDGRARGELLPLMYSPAALSAFAAAKAVFDPGDVLNPGVIVRPAAVDADLRLQPPPPPVKGTAFSYPDDGGDLTAAVHRCTGVARCRSDIVDSAVVMCPSYLATRDEKDSTRGRARVLQEAVNGALPGGLRAPEVREVLDLCLSCKGCRSDCPTGVDMATYKAEVLHQTYRHRPRPAAHYTLGRLPRWARLAGLAPRAVNAMLGVRLIAAIAKRLGGIDHRRSLPSFAERPFRRRRPTQTAGPGTDLNAGTGTEMGTDTGAGIGTGTGLSAGTGAAPGTGTGTRVVLWVDTFTDCFSPEIAMAAVRVLNRAGIEVAVPRASLCCGLTWISTGQLDTARRRLRRTVDALARYAEEGTPIIALEPSCTAVLRSDAVDLLGGGDRAARLVAASVRTLAEFLTDLPGWTPPDLGGVEVLAQPHCHHHAIMGWDTDRELLVRAGASVTSVGGCCGLAGNFGVERGHYEVSVAVAETQLLPAVRRAGKDTVLLADGFSCRTQLDQLADARAYHLAELLAGPPR</sequence>
<dbReference type="PANTHER" id="PTHR11748">
    <property type="entry name" value="D-LACTATE DEHYDROGENASE"/>
    <property type="match status" value="1"/>
</dbReference>
<dbReference type="Pfam" id="PF01565">
    <property type="entry name" value="FAD_binding_4"/>
    <property type="match status" value="1"/>
</dbReference>
<dbReference type="InterPro" id="IPR004113">
    <property type="entry name" value="FAD-bd_oxidored_4_C"/>
</dbReference>
<evidence type="ECO:0000256" key="2">
    <source>
        <dbReference type="ARBA" id="ARBA00022630"/>
    </source>
</evidence>
<dbReference type="AlphaFoldDB" id="A0A239AHF3"/>
<dbReference type="EMBL" id="FZOD01000001">
    <property type="protein sequence ID" value="SNR94811.1"/>
    <property type="molecule type" value="Genomic_DNA"/>
</dbReference>
<dbReference type="InterPro" id="IPR016164">
    <property type="entry name" value="FAD-linked_Oxase-like_C"/>
</dbReference>
<dbReference type="Pfam" id="PF02754">
    <property type="entry name" value="CCG"/>
    <property type="match status" value="1"/>
</dbReference>
<dbReference type="GO" id="GO:0008720">
    <property type="term" value="F:D-lactate dehydrogenase (NAD+) activity"/>
    <property type="evidence" value="ECO:0007669"/>
    <property type="project" value="TreeGrafter"/>
</dbReference>
<evidence type="ECO:0000256" key="3">
    <source>
        <dbReference type="ARBA" id="ARBA00022723"/>
    </source>
</evidence>
<dbReference type="InterPro" id="IPR016166">
    <property type="entry name" value="FAD-bd_PCMH"/>
</dbReference>
<evidence type="ECO:0000256" key="5">
    <source>
        <dbReference type="ARBA" id="ARBA00023002"/>
    </source>
</evidence>
<evidence type="ECO:0000256" key="6">
    <source>
        <dbReference type="ARBA" id="ARBA00023004"/>
    </source>
</evidence>
<dbReference type="InterPro" id="IPR004017">
    <property type="entry name" value="Cys_rich_dom"/>
</dbReference>
<keyword evidence="2" id="KW-0285">Flavoprotein</keyword>
<accession>A0A239AHF3</accession>
<keyword evidence="7" id="KW-0411">Iron-sulfur</keyword>
<protein>
    <submittedName>
        <fullName evidence="10">Fe-S oxidoreductase</fullName>
    </submittedName>
</protein>
<dbReference type="PANTHER" id="PTHR11748:SF119">
    <property type="entry name" value="D-2-HYDROXYGLUTARATE DEHYDROGENASE"/>
    <property type="match status" value="1"/>
</dbReference>
<evidence type="ECO:0000313" key="10">
    <source>
        <dbReference type="EMBL" id="SNR94811.1"/>
    </source>
</evidence>
<dbReference type="InterPro" id="IPR016169">
    <property type="entry name" value="FAD-bd_PCMH_sub2"/>
</dbReference>
<feature type="region of interest" description="Disordered" evidence="8">
    <location>
        <begin position="136"/>
        <end position="186"/>
    </location>
</feature>
<dbReference type="PROSITE" id="PS51387">
    <property type="entry name" value="FAD_PCMH"/>
    <property type="match status" value="1"/>
</dbReference>
<gene>
    <name evidence="10" type="ORF">SAMN05216276_1001393</name>
</gene>
<dbReference type="PROSITE" id="PS00198">
    <property type="entry name" value="4FE4S_FER_1"/>
    <property type="match status" value="1"/>
</dbReference>
<dbReference type="InterPro" id="IPR036318">
    <property type="entry name" value="FAD-bd_PCMH-like_sf"/>
</dbReference>
<dbReference type="Pfam" id="PF02913">
    <property type="entry name" value="FAD-oxidase_C"/>
    <property type="match status" value="1"/>
</dbReference>
<dbReference type="GO" id="GO:0071949">
    <property type="term" value="F:FAD binding"/>
    <property type="evidence" value="ECO:0007669"/>
    <property type="project" value="InterPro"/>
</dbReference>
<keyword evidence="6" id="KW-0408">Iron</keyword>
<keyword evidence="3" id="KW-0479">Metal-binding</keyword>
<evidence type="ECO:0000256" key="4">
    <source>
        <dbReference type="ARBA" id="ARBA00022827"/>
    </source>
</evidence>
<dbReference type="Proteomes" id="UP000198282">
    <property type="component" value="Unassembled WGS sequence"/>
</dbReference>
<evidence type="ECO:0000256" key="8">
    <source>
        <dbReference type="SAM" id="MobiDB-lite"/>
    </source>
</evidence>
<name>A0A239AHF3_9ACTN</name>
<evidence type="ECO:0000259" key="9">
    <source>
        <dbReference type="PROSITE" id="PS51387"/>
    </source>
</evidence>
<evidence type="ECO:0000313" key="11">
    <source>
        <dbReference type="Proteomes" id="UP000198282"/>
    </source>
</evidence>
<dbReference type="GO" id="GO:0051536">
    <property type="term" value="F:iron-sulfur cluster binding"/>
    <property type="evidence" value="ECO:0007669"/>
    <property type="project" value="UniProtKB-KW"/>
</dbReference>
<dbReference type="InterPro" id="IPR017896">
    <property type="entry name" value="4Fe4S_Fe-S-bd"/>
</dbReference>
<dbReference type="Gene3D" id="3.30.70.2740">
    <property type="match status" value="1"/>
</dbReference>
<dbReference type="SUPFAM" id="SSF56176">
    <property type="entry name" value="FAD-binding/transporter-associated domain-like"/>
    <property type="match status" value="1"/>
</dbReference>
<keyword evidence="4" id="KW-0274">FAD</keyword>
<dbReference type="GO" id="GO:0004458">
    <property type="term" value="F:D-lactate dehydrogenase (cytochrome) activity"/>
    <property type="evidence" value="ECO:0007669"/>
    <property type="project" value="TreeGrafter"/>
</dbReference>
<dbReference type="GO" id="GO:0046872">
    <property type="term" value="F:metal ion binding"/>
    <property type="evidence" value="ECO:0007669"/>
    <property type="project" value="UniProtKB-KW"/>
</dbReference>
<dbReference type="SUPFAM" id="SSF55103">
    <property type="entry name" value="FAD-linked oxidases, C-terminal domain"/>
    <property type="match status" value="1"/>
</dbReference>
<organism evidence="10 11">
    <name type="scientific">Streptosporangium subroseum</name>
    <dbReference type="NCBI Taxonomy" id="106412"/>
    <lineage>
        <taxon>Bacteria</taxon>
        <taxon>Bacillati</taxon>
        <taxon>Actinomycetota</taxon>
        <taxon>Actinomycetes</taxon>
        <taxon>Streptosporangiales</taxon>
        <taxon>Streptosporangiaceae</taxon>
        <taxon>Streptosporangium</taxon>
    </lineage>
</organism>
<dbReference type="Gene3D" id="3.30.465.10">
    <property type="match status" value="1"/>
</dbReference>
<evidence type="ECO:0000256" key="1">
    <source>
        <dbReference type="ARBA" id="ARBA00001974"/>
    </source>
</evidence>
<feature type="domain" description="FAD-binding PCMH-type" evidence="9">
    <location>
        <begin position="1"/>
        <end position="271"/>
    </location>
</feature>
<reference evidence="10 11" key="1">
    <citation type="submission" date="2017-06" db="EMBL/GenBank/DDBJ databases">
        <authorList>
            <person name="Kim H.J."/>
            <person name="Triplett B.A."/>
        </authorList>
    </citation>
    <scope>NUCLEOTIDE SEQUENCE [LARGE SCALE GENOMIC DNA]</scope>
    <source>
        <strain evidence="10 11">CGMCC 4.2132</strain>
    </source>
</reference>
<dbReference type="Pfam" id="PF13183">
    <property type="entry name" value="Fer4_8"/>
    <property type="match status" value="1"/>
</dbReference>
<evidence type="ECO:0000256" key="7">
    <source>
        <dbReference type="ARBA" id="ARBA00023014"/>
    </source>
</evidence>
<proteinExistence type="predicted"/>
<feature type="region of interest" description="Disordered" evidence="8">
    <location>
        <begin position="707"/>
        <end position="727"/>
    </location>
</feature>
<dbReference type="GO" id="GO:1903457">
    <property type="term" value="P:lactate catabolic process"/>
    <property type="evidence" value="ECO:0007669"/>
    <property type="project" value="TreeGrafter"/>
</dbReference>
<keyword evidence="5" id="KW-0560">Oxidoreductase</keyword>